<dbReference type="Pfam" id="PF03441">
    <property type="entry name" value="FAD_binding_7"/>
    <property type="match status" value="1"/>
</dbReference>
<dbReference type="InterPro" id="IPR036155">
    <property type="entry name" value="Crypto/Photolyase_N_sf"/>
</dbReference>
<dbReference type="InterPro" id="IPR005101">
    <property type="entry name" value="Cryptochr/Photolyase_FAD-bd"/>
</dbReference>
<dbReference type="EMBL" id="CP036200">
    <property type="protein sequence ID" value="QBF84640.1"/>
    <property type="molecule type" value="Genomic_DNA"/>
</dbReference>
<accession>A0A411PM70</accession>
<comment type="cofactor">
    <cofactor evidence="7">
        <name>(6R)-5,10-methylene-5,6,7,8-tetrahydrofolate</name>
        <dbReference type="ChEBI" id="CHEBI:15636"/>
    </cofactor>
    <text evidence="7">Binds 1 5,10-methenyltetrahydrofolate (MTHF) per subunit.</text>
</comment>
<dbReference type="Gene3D" id="3.40.50.620">
    <property type="entry name" value="HUPs"/>
    <property type="match status" value="1"/>
</dbReference>
<evidence type="ECO:0000256" key="1">
    <source>
        <dbReference type="ARBA" id="ARBA00005862"/>
    </source>
</evidence>
<feature type="binding site" evidence="6">
    <location>
        <begin position="239"/>
        <end position="243"/>
    </location>
    <ligand>
        <name>FAD</name>
        <dbReference type="ChEBI" id="CHEBI:57692"/>
    </ligand>
</feature>
<dbReference type="OrthoDB" id="9772484at2"/>
<dbReference type="InterPro" id="IPR014729">
    <property type="entry name" value="Rossmann-like_a/b/a_fold"/>
</dbReference>
<dbReference type="InterPro" id="IPR036134">
    <property type="entry name" value="Crypto/Photolyase_FAD-like_sf"/>
</dbReference>
<keyword evidence="10" id="KW-1185">Reference proteome</keyword>
<reference evidence="9 10" key="1">
    <citation type="submission" date="2019-02" db="EMBL/GenBank/DDBJ databases">
        <title>Shewanella sp. D4-2 isolated from Dokdo Island.</title>
        <authorList>
            <person name="Baek K."/>
        </authorList>
    </citation>
    <scope>NUCLEOTIDE SEQUENCE [LARGE SCALE GENOMIC DNA]</scope>
    <source>
        <strain evidence="9 10">D4-2</strain>
    </source>
</reference>
<dbReference type="AlphaFoldDB" id="A0A411PM70"/>
<evidence type="ECO:0000313" key="10">
    <source>
        <dbReference type="Proteomes" id="UP000291106"/>
    </source>
</evidence>
<feature type="binding site" evidence="6">
    <location>
        <position position="226"/>
    </location>
    <ligand>
        <name>FAD</name>
        <dbReference type="ChEBI" id="CHEBI:57692"/>
    </ligand>
</feature>
<evidence type="ECO:0000313" key="9">
    <source>
        <dbReference type="EMBL" id="QBF84640.1"/>
    </source>
</evidence>
<evidence type="ECO:0000256" key="2">
    <source>
        <dbReference type="ARBA" id="ARBA00017881"/>
    </source>
</evidence>
<sequence>MKNALYWFSHDLRIVDNKALTICSRAQSLTCVYAIDDRLLQQDNYQCQYLGCKRWRFLHDCLVELHTALGEVNQGIKVLYGDTVAEISNIINQASIDTLIISRQFGFYELRILKAVIARNPDIDVIEVDNYTLYCSSDTPALIDKLPKQFTPFRHKASNFSVPRLEQQIDILPSSVIPYETSLVFPANLANQLTASNHSLTKFIGGERAASKQLTRFFENGHADHYKQTRNSLDGWDNSCKFSPWLASGSLSPRQVYWHLTQYQTEHGVNNSNEWIYVELLWREYFQWAALQLGKQLFKFRGRNKSKPLTSFYSERFVSWAQGNTAFPLVNAIMHELTETGYITNRSRQIAASCLVNELAMDWRFGAAFFQQHLIDYDVAVNWGNWQYIAGVGCDPRGGRHFNLDKQAVCFDPDATYTKKWLGNNVSITDSLDIADWPIA</sequence>
<feature type="domain" description="Photolyase/cryptochrome alpha/beta" evidence="8">
    <location>
        <begin position="2"/>
        <end position="133"/>
    </location>
</feature>
<protein>
    <recommendedName>
        <fullName evidence="2 7">Cryptochrome DASH</fullName>
    </recommendedName>
</protein>
<evidence type="ECO:0000256" key="7">
    <source>
        <dbReference type="RuleBase" id="RU367151"/>
    </source>
</evidence>
<dbReference type="GO" id="GO:0003677">
    <property type="term" value="F:DNA binding"/>
    <property type="evidence" value="ECO:0007669"/>
    <property type="project" value="TreeGrafter"/>
</dbReference>
<keyword evidence="5 7" id="KW-0157">Chromophore</keyword>
<dbReference type="Pfam" id="PF00875">
    <property type="entry name" value="DNA_photolyase"/>
    <property type="match status" value="1"/>
</dbReference>
<comment type="similarity">
    <text evidence="1 7">Belongs to the DNA photolyase class-1 family.</text>
</comment>
<dbReference type="PANTHER" id="PTHR11455">
    <property type="entry name" value="CRYPTOCHROME"/>
    <property type="match status" value="1"/>
</dbReference>
<dbReference type="PROSITE" id="PS51645">
    <property type="entry name" value="PHR_CRY_ALPHA_BETA"/>
    <property type="match status" value="1"/>
</dbReference>
<feature type="binding site" evidence="6">
    <location>
        <begin position="376"/>
        <end position="378"/>
    </location>
    <ligand>
        <name>FAD</name>
        <dbReference type="ChEBI" id="CHEBI:57692"/>
    </ligand>
</feature>
<evidence type="ECO:0000259" key="8">
    <source>
        <dbReference type="PROSITE" id="PS51645"/>
    </source>
</evidence>
<dbReference type="PANTHER" id="PTHR11455:SF22">
    <property type="entry name" value="CRYPTOCHROME DASH"/>
    <property type="match status" value="1"/>
</dbReference>
<name>A0A411PM70_9GAMM</name>
<dbReference type="Proteomes" id="UP000291106">
    <property type="component" value="Chromosome"/>
</dbReference>
<dbReference type="PRINTS" id="PR00147">
    <property type="entry name" value="DNAPHOTLYASE"/>
</dbReference>
<gene>
    <name evidence="9" type="ORF">EXU30_19645</name>
</gene>
<dbReference type="SUPFAM" id="SSF48173">
    <property type="entry name" value="Cryptochrome/photolyase FAD-binding domain"/>
    <property type="match status" value="1"/>
</dbReference>
<dbReference type="Gene3D" id="1.10.579.10">
    <property type="entry name" value="DNA Cyclobutane Dipyrimidine Photolyase, subunit A, domain 3"/>
    <property type="match status" value="1"/>
</dbReference>
<dbReference type="GO" id="GO:0000719">
    <property type="term" value="P:photoreactive repair"/>
    <property type="evidence" value="ECO:0007669"/>
    <property type="project" value="TreeGrafter"/>
</dbReference>
<keyword evidence="3 6" id="KW-0285">Flavoprotein</keyword>
<dbReference type="Gene3D" id="1.25.40.80">
    <property type="match status" value="1"/>
</dbReference>
<dbReference type="GO" id="GO:0071949">
    <property type="term" value="F:FAD binding"/>
    <property type="evidence" value="ECO:0007669"/>
    <property type="project" value="TreeGrafter"/>
</dbReference>
<dbReference type="InterPro" id="IPR014133">
    <property type="entry name" value="Cry_DASH"/>
</dbReference>
<evidence type="ECO:0000256" key="5">
    <source>
        <dbReference type="ARBA" id="ARBA00022991"/>
    </source>
</evidence>
<proteinExistence type="inferred from homology"/>
<dbReference type="SUPFAM" id="SSF52425">
    <property type="entry name" value="Cryptochrome/photolyase, N-terminal domain"/>
    <property type="match status" value="1"/>
</dbReference>
<dbReference type="GO" id="GO:0003913">
    <property type="term" value="F:DNA photolyase activity"/>
    <property type="evidence" value="ECO:0007669"/>
    <property type="project" value="InterPro"/>
</dbReference>
<organism evidence="9 10">
    <name type="scientific">Shewanella maritima</name>
    <dbReference type="NCBI Taxonomy" id="2520507"/>
    <lineage>
        <taxon>Bacteria</taxon>
        <taxon>Pseudomonadati</taxon>
        <taxon>Pseudomonadota</taxon>
        <taxon>Gammaproteobacteria</taxon>
        <taxon>Alteromonadales</taxon>
        <taxon>Shewanellaceae</taxon>
        <taxon>Shewanella</taxon>
    </lineage>
</organism>
<keyword evidence="4 6" id="KW-0274">FAD</keyword>
<dbReference type="KEGG" id="smai:EXU30_19645"/>
<evidence type="ECO:0000256" key="6">
    <source>
        <dbReference type="PIRSR" id="PIRSR602081-1"/>
    </source>
</evidence>
<dbReference type="NCBIfam" id="TIGR02765">
    <property type="entry name" value="crypto_DASH"/>
    <property type="match status" value="1"/>
</dbReference>
<comment type="function">
    <text evidence="7">May have a photoreceptor function.</text>
</comment>
<dbReference type="InterPro" id="IPR006050">
    <property type="entry name" value="DNA_photolyase_N"/>
</dbReference>
<evidence type="ECO:0000256" key="4">
    <source>
        <dbReference type="ARBA" id="ARBA00022827"/>
    </source>
</evidence>
<dbReference type="InterPro" id="IPR002081">
    <property type="entry name" value="Cryptochrome/DNA_photolyase_1"/>
</dbReference>
<comment type="cofactor">
    <cofactor evidence="6 7">
        <name>FAD</name>
        <dbReference type="ChEBI" id="CHEBI:57692"/>
    </cofactor>
    <text evidence="6 7">Binds 1 FAD per subunit.</text>
</comment>
<evidence type="ECO:0000256" key="3">
    <source>
        <dbReference type="ARBA" id="ARBA00022630"/>
    </source>
</evidence>
<dbReference type="RefSeq" id="WP_130602951.1">
    <property type="nucleotide sequence ID" value="NZ_CP036200.1"/>
</dbReference>